<dbReference type="RefSeq" id="WP_206718659.1">
    <property type="nucleotide sequence ID" value="NZ_CP071091.1"/>
</dbReference>
<reference evidence="3 4" key="1">
    <citation type="submission" date="2021-02" db="EMBL/GenBank/DDBJ databases">
        <title>De Novo genome assembly of isolated myxobacteria.</title>
        <authorList>
            <person name="Stevens D.C."/>
        </authorList>
    </citation>
    <scope>NUCLEOTIDE SEQUENCE [LARGE SCALE GENOMIC DNA]</scope>
    <source>
        <strain evidence="3 4">SCHIC003</strain>
    </source>
</reference>
<dbReference type="InterPro" id="IPR050955">
    <property type="entry name" value="Plant_Biomass_Hydrol_Est"/>
</dbReference>
<protein>
    <recommendedName>
        <fullName evidence="2">PKD/Chitinase domain-containing protein</fullName>
    </recommendedName>
</protein>
<dbReference type="Pfam" id="PF00756">
    <property type="entry name" value="Esterase"/>
    <property type="match status" value="1"/>
</dbReference>
<dbReference type="Pfam" id="PF22352">
    <property type="entry name" value="K319L-like_PKD"/>
    <property type="match status" value="1"/>
</dbReference>
<keyword evidence="4" id="KW-1185">Reference proteome</keyword>
<dbReference type="Gene3D" id="2.60.40.10">
    <property type="entry name" value="Immunoglobulins"/>
    <property type="match status" value="1"/>
</dbReference>
<evidence type="ECO:0000313" key="3">
    <source>
        <dbReference type="EMBL" id="QSQ17023.1"/>
    </source>
</evidence>
<dbReference type="SUPFAM" id="SSF53474">
    <property type="entry name" value="alpha/beta-Hydrolases"/>
    <property type="match status" value="1"/>
</dbReference>
<feature type="domain" description="PKD/Chitinase" evidence="2">
    <location>
        <begin position="200"/>
        <end position="288"/>
    </location>
</feature>
<dbReference type="InterPro" id="IPR000801">
    <property type="entry name" value="Esterase-like"/>
</dbReference>
<dbReference type="Proteomes" id="UP000663090">
    <property type="component" value="Chromosome"/>
</dbReference>
<dbReference type="InterPro" id="IPR029058">
    <property type="entry name" value="AB_hydrolase_fold"/>
</dbReference>
<proteinExistence type="predicted"/>
<dbReference type="PANTHER" id="PTHR43037">
    <property type="entry name" value="UNNAMED PRODUCT-RELATED"/>
    <property type="match status" value="1"/>
</dbReference>
<keyword evidence="1" id="KW-0732">Signal</keyword>
<organism evidence="3 4">
    <name type="scientific">Myxococcus landrumensis</name>
    <dbReference type="NCBI Taxonomy" id="2813577"/>
    <lineage>
        <taxon>Bacteria</taxon>
        <taxon>Pseudomonadati</taxon>
        <taxon>Myxococcota</taxon>
        <taxon>Myxococcia</taxon>
        <taxon>Myxococcales</taxon>
        <taxon>Cystobacterineae</taxon>
        <taxon>Myxococcaceae</taxon>
        <taxon>Myxococcus</taxon>
    </lineage>
</organism>
<sequence>MRPPGRESLRWSAAAVLALVVGGCDVPEHAEAVPAYGSVASPLVAPQIVIAPSMVQPDGIRPTLGAYQNLYDEQTLIGDPRGPWTYRPATTWGNVAYNDNQYPMGFVIDLGQLYDVSQVGVFDTYDTEGRPGYIYFSVGAPGAWTNLPALHTRLWHEWPLVNVKLRTRYLHFARNLDGASNELVVFGTPADGSPANAPPAVSAGADRTVVLPTASAQLTGTASDSDGQVVSVKWKFLIGPTGSTLTGDTTLSATVSGLVEGLYEFELQATDDDGVTVASRTKVKVEVPAAARGTTREIYSGSSTPGGYGYVVYLPPGYEAGSNWPVVFFLHGGGEGGDGSKDKLKEVRNRGLQRYIDHLGKDYPFVLVSPQTNGGWSEYEARYHLDPFFEHILSTLKVNRKRAYLTGLSMGGSGTFNYATLFPQKLAAALPVCNGAYNSNDPAAQAMVNANLPIWASHAADDVPAKPSGTIGWMDKLGKAMGGVGGVLATYSNTPPRLQTALFRPAIGKWEWTDGQVATDANGLPPAKPVLFTYFHTGGHEIWDSVYQDPKVIAWMLAQQRP</sequence>
<gene>
    <name evidence="3" type="ORF">JY572_13620</name>
</gene>
<dbReference type="CDD" id="cd00146">
    <property type="entry name" value="PKD"/>
    <property type="match status" value="1"/>
</dbReference>
<dbReference type="SUPFAM" id="SSF49299">
    <property type="entry name" value="PKD domain"/>
    <property type="match status" value="1"/>
</dbReference>
<dbReference type="InterPro" id="IPR013783">
    <property type="entry name" value="Ig-like_fold"/>
</dbReference>
<evidence type="ECO:0000259" key="2">
    <source>
        <dbReference type="SMART" id="SM00089"/>
    </source>
</evidence>
<name>A0ABX7NF40_9BACT</name>
<evidence type="ECO:0000313" key="4">
    <source>
        <dbReference type="Proteomes" id="UP000663090"/>
    </source>
</evidence>
<dbReference type="PANTHER" id="PTHR43037:SF1">
    <property type="entry name" value="BLL1128 PROTEIN"/>
    <property type="match status" value="1"/>
</dbReference>
<dbReference type="EMBL" id="CP071091">
    <property type="protein sequence ID" value="QSQ17023.1"/>
    <property type="molecule type" value="Genomic_DNA"/>
</dbReference>
<dbReference type="InterPro" id="IPR022409">
    <property type="entry name" value="PKD/Chitinase_dom"/>
</dbReference>
<dbReference type="Gene3D" id="3.40.50.1820">
    <property type="entry name" value="alpha/beta hydrolase"/>
    <property type="match status" value="1"/>
</dbReference>
<accession>A0ABX7NF40</accession>
<evidence type="ECO:0000256" key="1">
    <source>
        <dbReference type="ARBA" id="ARBA00022729"/>
    </source>
</evidence>
<dbReference type="SMART" id="SM00089">
    <property type="entry name" value="PKD"/>
    <property type="match status" value="1"/>
</dbReference>
<dbReference type="PROSITE" id="PS51257">
    <property type="entry name" value="PROKAR_LIPOPROTEIN"/>
    <property type="match status" value="1"/>
</dbReference>
<dbReference type="InterPro" id="IPR035986">
    <property type="entry name" value="PKD_dom_sf"/>
</dbReference>